<reference evidence="5" key="1">
    <citation type="journal article" date="2013" name="Genome Announc.">
        <title>Whole-Genome Sequencing of Lactobacillus shenzhenensis Strain LY-73T.</title>
        <authorList>
            <person name="Lin Z."/>
            <person name="Liu Z."/>
            <person name="Yang R."/>
            <person name="Zou Y."/>
            <person name="Wan D."/>
            <person name="Chen J."/>
            <person name="Guo M."/>
            <person name="Zhao J."/>
            <person name="Fang C."/>
            <person name="Yang R."/>
            <person name="Liu F."/>
        </authorList>
    </citation>
    <scope>NUCLEOTIDE SEQUENCE [LARGE SCALE GENOMIC DNA]</scope>
    <source>
        <strain evidence="5">LY-73</strain>
    </source>
</reference>
<evidence type="ECO:0000256" key="2">
    <source>
        <dbReference type="PROSITE-ProRule" id="PRU00335"/>
    </source>
</evidence>
<proteinExistence type="predicted"/>
<evidence type="ECO:0000256" key="1">
    <source>
        <dbReference type="ARBA" id="ARBA00023125"/>
    </source>
</evidence>
<dbReference type="STRING" id="1231336.L248_1986"/>
<evidence type="ECO:0000313" key="5">
    <source>
        <dbReference type="Proteomes" id="UP000030647"/>
    </source>
</evidence>
<name>U4TR29_9LACO</name>
<dbReference type="EMBL" id="KI271584">
    <property type="protein sequence ID" value="ERL65910.1"/>
    <property type="molecule type" value="Genomic_DNA"/>
</dbReference>
<dbReference type="InterPro" id="IPR039532">
    <property type="entry name" value="TetR_C_Firmicutes"/>
</dbReference>
<feature type="DNA-binding region" description="H-T-H motif" evidence="2">
    <location>
        <begin position="38"/>
        <end position="57"/>
    </location>
</feature>
<keyword evidence="5" id="KW-1185">Reference proteome</keyword>
<dbReference type="PANTHER" id="PTHR43479:SF7">
    <property type="entry name" value="TETR-FAMILY TRANSCRIPTIONAL REGULATOR"/>
    <property type="match status" value="1"/>
</dbReference>
<dbReference type="InterPro" id="IPR009057">
    <property type="entry name" value="Homeodomain-like_sf"/>
</dbReference>
<gene>
    <name evidence="4" type="ORF">L248_1986</name>
</gene>
<keyword evidence="1 2" id="KW-0238">DNA-binding</keyword>
<dbReference type="RefSeq" id="WP_022528853.1">
    <property type="nucleotide sequence ID" value="NZ_KI271584.1"/>
</dbReference>
<organism evidence="4 5">
    <name type="scientific">Schleiferilactobacillus shenzhenensis LY-73</name>
    <dbReference type="NCBI Taxonomy" id="1231336"/>
    <lineage>
        <taxon>Bacteria</taxon>
        <taxon>Bacillati</taxon>
        <taxon>Bacillota</taxon>
        <taxon>Bacilli</taxon>
        <taxon>Lactobacillales</taxon>
        <taxon>Lactobacillaceae</taxon>
        <taxon>Schleiferilactobacillus</taxon>
    </lineage>
</organism>
<dbReference type="Proteomes" id="UP000030647">
    <property type="component" value="Unassembled WGS sequence"/>
</dbReference>
<dbReference type="SUPFAM" id="SSF46689">
    <property type="entry name" value="Homeodomain-like"/>
    <property type="match status" value="1"/>
</dbReference>
<dbReference type="AlphaFoldDB" id="U4TR29"/>
<dbReference type="PANTHER" id="PTHR43479">
    <property type="entry name" value="ACREF/ENVCD OPERON REPRESSOR-RELATED"/>
    <property type="match status" value="1"/>
</dbReference>
<dbReference type="GO" id="GO:0003677">
    <property type="term" value="F:DNA binding"/>
    <property type="evidence" value="ECO:0007669"/>
    <property type="project" value="UniProtKB-UniRule"/>
</dbReference>
<feature type="domain" description="HTH tetR-type" evidence="3">
    <location>
        <begin position="15"/>
        <end position="75"/>
    </location>
</feature>
<dbReference type="InterPro" id="IPR050624">
    <property type="entry name" value="HTH-type_Tx_Regulator"/>
</dbReference>
<dbReference type="Gene3D" id="1.10.357.10">
    <property type="entry name" value="Tetracycline Repressor, domain 2"/>
    <property type="match status" value="1"/>
</dbReference>
<dbReference type="PROSITE" id="PS50977">
    <property type="entry name" value="HTH_TETR_2"/>
    <property type="match status" value="1"/>
</dbReference>
<evidence type="ECO:0000259" key="3">
    <source>
        <dbReference type="PROSITE" id="PS50977"/>
    </source>
</evidence>
<dbReference type="eggNOG" id="COG1309">
    <property type="taxonomic scope" value="Bacteria"/>
</dbReference>
<protein>
    <recommendedName>
        <fullName evidence="3">HTH tetR-type domain-containing protein</fullName>
    </recommendedName>
</protein>
<sequence>MLKETAIIETNTKMLATEVKIQKAFVQLVGRQGFDKLSVQQLTQAAGISRGTFYLHYVDKYDLLTHYEDEIVTHVTGIFRRYPKPQTGTETAAADNAFFQLFKYLYRQRALAALLLNEQGTQTVVKVKQLIGNVLQETGPSKAKSPAVIPSDFAQEIVSQGILDIVIYWLNQPTVLPPEQAYQIFQRSRSMTPEELTRAIGPLPSA</sequence>
<dbReference type="InterPro" id="IPR001647">
    <property type="entry name" value="HTH_TetR"/>
</dbReference>
<accession>U4TR29</accession>
<dbReference type="Pfam" id="PF14278">
    <property type="entry name" value="TetR_C_8"/>
    <property type="match status" value="1"/>
</dbReference>
<dbReference type="HOGENOM" id="CLU_087539_0_4_9"/>
<dbReference type="Pfam" id="PF00440">
    <property type="entry name" value="TetR_N"/>
    <property type="match status" value="1"/>
</dbReference>
<evidence type="ECO:0000313" key="4">
    <source>
        <dbReference type="EMBL" id="ERL65910.1"/>
    </source>
</evidence>